<dbReference type="EMBL" id="LAZR01004521">
    <property type="protein sequence ID" value="KKN07831.1"/>
    <property type="molecule type" value="Genomic_DNA"/>
</dbReference>
<proteinExistence type="predicted"/>
<reference evidence="1" key="1">
    <citation type="journal article" date="2015" name="Nature">
        <title>Complex archaea that bridge the gap between prokaryotes and eukaryotes.</title>
        <authorList>
            <person name="Spang A."/>
            <person name="Saw J.H."/>
            <person name="Jorgensen S.L."/>
            <person name="Zaremba-Niedzwiedzka K."/>
            <person name="Martijn J."/>
            <person name="Lind A.E."/>
            <person name="van Eijk R."/>
            <person name="Schleper C."/>
            <person name="Guy L."/>
            <person name="Ettema T.J."/>
        </authorList>
    </citation>
    <scope>NUCLEOTIDE SEQUENCE</scope>
</reference>
<gene>
    <name evidence="1" type="ORF">LCGC14_1062840</name>
</gene>
<sequence length="47" mass="5596">MAHKVVFIEKMDTALWQRVRIATIKRDITISVWMIEAIRVKLRKENG</sequence>
<comment type="caution">
    <text evidence="1">The sequence shown here is derived from an EMBL/GenBank/DDBJ whole genome shotgun (WGS) entry which is preliminary data.</text>
</comment>
<organism evidence="1">
    <name type="scientific">marine sediment metagenome</name>
    <dbReference type="NCBI Taxonomy" id="412755"/>
    <lineage>
        <taxon>unclassified sequences</taxon>
        <taxon>metagenomes</taxon>
        <taxon>ecological metagenomes</taxon>
    </lineage>
</organism>
<accession>A0A0F9Q3L4</accession>
<evidence type="ECO:0000313" key="1">
    <source>
        <dbReference type="EMBL" id="KKN07831.1"/>
    </source>
</evidence>
<name>A0A0F9Q3L4_9ZZZZ</name>
<dbReference type="AlphaFoldDB" id="A0A0F9Q3L4"/>
<protein>
    <submittedName>
        <fullName evidence="1">Uncharacterized protein</fullName>
    </submittedName>
</protein>